<dbReference type="Gene3D" id="3.40.50.2000">
    <property type="entry name" value="Glycogen Phosphorylase B"/>
    <property type="match status" value="1"/>
</dbReference>
<dbReference type="EMBL" id="CP016591">
    <property type="protein sequence ID" value="ANY19431.1"/>
    <property type="molecule type" value="Genomic_DNA"/>
</dbReference>
<accession>A0A1B2ABF2</accession>
<evidence type="ECO:0000313" key="2">
    <source>
        <dbReference type="Proteomes" id="UP000092932"/>
    </source>
</evidence>
<proteinExistence type="predicted"/>
<dbReference type="AlphaFoldDB" id="A0A1B2ABF2"/>
<organism evidence="1 2">
    <name type="scientific">Tsuneonella dongtanensis</name>
    <dbReference type="NCBI Taxonomy" id="692370"/>
    <lineage>
        <taxon>Bacteria</taxon>
        <taxon>Pseudomonadati</taxon>
        <taxon>Pseudomonadota</taxon>
        <taxon>Alphaproteobacteria</taxon>
        <taxon>Sphingomonadales</taxon>
        <taxon>Erythrobacteraceae</taxon>
        <taxon>Tsuneonella</taxon>
    </lineage>
</organism>
<dbReference type="SUPFAM" id="SSF53756">
    <property type="entry name" value="UDP-Glycosyltransferase/glycogen phosphorylase"/>
    <property type="match status" value="1"/>
</dbReference>
<dbReference type="KEGG" id="ado:A6F68_00905"/>
<name>A0A1B2ABF2_9SPHN</name>
<protein>
    <submittedName>
        <fullName evidence="1">Oligosaccharide biosynthesis protein Alg14 like protein</fullName>
    </submittedName>
</protein>
<dbReference type="OrthoDB" id="555447at2"/>
<dbReference type="PATRIC" id="fig|692370.5.peg.922"/>
<keyword evidence="2" id="KW-1185">Reference proteome</keyword>
<dbReference type="STRING" id="692370.A6F68_00905"/>
<dbReference type="Proteomes" id="UP000092932">
    <property type="component" value="Chromosome"/>
</dbReference>
<sequence>MTAGKANRVLAVASGGGHWEQLMALSPSFAGHEVNYVTTLPGLAEQFGVRALIVPDCNRNQKVRSLLCLAAVAAVLIRVRPDVIVTTGALPGYFAVLLGRRLGARTMWIDSIANAEEPSMAGRLARRHCDRWLTQWPGVAEDTGAEYRGAVL</sequence>
<evidence type="ECO:0000313" key="1">
    <source>
        <dbReference type="EMBL" id="ANY19431.1"/>
    </source>
</evidence>
<dbReference type="RefSeq" id="WP_067676840.1">
    <property type="nucleotide sequence ID" value="NZ_CP016591.1"/>
</dbReference>
<reference evidence="1 2" key="1">
    <citation type="submission" date="2016-07" db="EMBL/GenBank/DDBJ databases">
        <title>Complete genome sequence of Altererythrobacter dongtanensis KCTC 22672, a type strain with esterase isolated from tidal flat.</title>
        <authorList>
            <person name="Cheng H."/>
            <person name="Wu Y.-H."/>
            <person name="Zhou P."/>
            <person name="Huo Y.-Y."/>
            <person name="Wang C.-S."/>
            <person name="Xu X.-W."/>
        </authorList>
    </citation>
    <scope>NUCLEOTIDE SEQUENCE [LARGE SCALE GENOMIC DNA]</scope>
    <source>
        <strain evidence="1 2">KCTC 22672</strain>
    </source>
</reference>
<gene>
    <name evidence="1" type="ORF">A6F68_00905</name>
</gene>